<feature type="signal peptide" evidence="1">
    <location>
        <begin position="1"/>
        <end position="22"/>
    </location>
</feature>
<dbReference type="HOGENOM" id="CLU_057145_0_0_1"/>
<evidence type="ECO:0000313" key="3">
    <source>
        <dbReference type="EMBL" id="EZF56581.1"/>
    </source>
</evidence>
<dbReference type="InterPro" id="IPR051678">
    <property type="entry name" value="AGP_Transferase"/>
</dbReference>
<accession>A0A022WEM0</accession>
<dbReference type="SUPFAM" id="SSF56112">
    <property type="entry name" value="Protein kinase-like (PK-like)"/>
    <property type="match status" value="1"/>
</dbReference>
<feature type="chain" id="PRO_5001508297" description="Aminoglycoside phosphotransferase domain-containing protein" evidence="1">
    <location>
        <begin position="23"/>
        <end position="302"/>
    </location>
</feature>
<name>A0A022WEM0_TRIRU</name>
<evidence type="ECO:0000256" key="1">
    <source>
        <dbReference type="SAM" id="SignalP"/>
    </source>
</evidence>
<proteinExistence type="predicted"/>
<dbReference type="InterPro" id="IPR011009">
    <property type="entry name" value="Kinase-like_dom_sf"/>
</dbReference>
<sequence>MFTAAIMIVVGWLLWFLPASFIQRAPQDWLISISHRLKHSRKINDSNWGDPVVRITRNIVVKYGPGVSPGEAATQEYAYQHLDPKIVQVPRVYRYFQHHESLDAKLNGYLFMEYIPGQNLKTRNNIGSDSEITRKLIKIIAHLGQIAGGSVPGPVGGGIPRGTLWGDGGAKREFRSLEDVNDWVNKRIEPIDETVDLTPYPLVLCHMDLCRRNMVLKKDESICLLDWGYAGFYPRFYEMAAIRCGNDHYNTPLFEATSKAIPLTEEELRCMDLVIRAPDASFQWTFDRHLYCKSSSPYANYR</sequence>
<dbReference type="Pfam" id="PF01636">
    <property type="entry name" value="APH"/>
    <property type="match status" value="1"/>
</dbReference>
<keyword evidence="1" id="KW-0732">Signal</keyword>
<feature type="domain" description="Aminoglycoside phosphotransferase" evidence="2">
    <location>
        <begin position="48"/>
        <end position="240"/>
    </location>
</feature>
<dbReference type="PANTHER" id="PTHR21310">
    <property type="entry name" value="AMINOGLYCOSIDE PHOSPHOTRANSFERASE-RELATED-RELATED"/>
    <property type="match status" value="1"/>
</dbReference>
<organism evidence="3">
    <name type="scientific">Trichophyton rubrum CBS 288.86</name>
    <dbReference type="NCBI Taxonomy" id="1215330"/>
    <lineage>
        <taxon>Eukaryota</taxon>
        <taxon>Fungi</taxon>
        <taxon>Dikarya</taxon>
        <taxon>Ascomycota</taxon>
        <taxon>Pezizomycotina</taxon>
        <taxon>Eurotiomycetes</taxon>
        <taxon>Eurotiomycetidae</taxon>
        <taxon>Onygenales</taxon>
        <taxon>Arthrodermataceae</taxon>
        <taxon>Trichophyton</taxon>
    </lineage>
</organism>
<dbReference type="InterPro" id="IPR002575">
    <property type="entry name" value="Aminoglycoside_PTrfase"/>
</dbReference>
<gene>
    <name evidence="3" type="ORF">H103_01082</name>
</gene>
<dbReference type="Proteomes" id="UP000023758">
    <property type="component" value="Unassembled WGS sequence"/>
</dbReference>
<dbReference type="EMBL" id="KK207717">
    <property type="protein sequence ID" value="EZF56581.1"/>
    <property type="molecule type" value="Genomic_DNA"/>
</dbReference>
<evidence type="ECO:0000259" key="2">
    <source>
        <dbReference type="Pfam" id="PF01636"/>
    </source>
</evidence>
<dbReference type="AlphaFoldDB" id="A0A022WEM0"/>
<protein>
    <recommendedName>
        <fullName evidence="2">Aminoglycoside phosphotransferase domain-containing protein</fullName>
    </recommendedName>
</protein>
<dbReference type="Gene3D" id="3.90.1200.10">
    <property type="match status" value="1"/>
</dbReference>
<dbReference type="PANTHER" id="PTHR21310:SF39">
    <property type="entry name" value="AMINOGLYCOSIDE PHOSPHOTRANSFERASE DOMAIN-CONTAINING PROTEIN"/>
    <property type="match status" value="1"/>
</dbReference>
<reference evidence="3" key="1">
    <citation type="submission" date="2014-02" db="EMBL/GenBank/DDBJ databases">
        <title>The Genome Sequence of Trichophyton rubrum (morphotype fischeri) CBS 288.86.</title>
        <authorList>
            <consortium name="The Broad Institute Genomics Platform"/>
            <person name="Cuomo C.A."/>
            <person name="White T.C."/>
            <person name="Graser Y."/>
            <person name="Martinez-Rossi N."/>
            <person name="Heitman J."/>
            <person name="Young S.K."/>
            <person name="Zeng Q."/>
            <person name="Gargeya S."/>
            <person name="Abouelleil A."/>
            <person name="Alvarado L."/>
            <person name="Chapman S.B."/>
            <person name="Gainer-Dewar J."/>
            <person name="Goldberg J."/>
            <person name="Griggs A."/>
            <person name="Gujja S."/>
            <person name="Hansen M."/>
            <person name="Howarth C."/>
            <person name="Imamovic A."/>
            <person name="Larimer J."/>
            <person name="Martinez D."/>
            <person name="Murphy C."/>
            <person name="Pearson M.D."/>
            <person name="Persinoti G."/>
            <person name="Poon T."/>
            <person name="Priest M."/>
            <person name="Roberts A.D."/>
            <person name="Saif S."/>
            <person name="Shea T.D."/>
            <person name="Sykes S.N."/>
            <person name="Wortman J."/>
            <person name="Nusbaum C."/>
            <person name="Birren B."/>
        </authorList>
    </citation>
    <scope>NUCLEOTIDE SEQUENCE [LARGE SCALE GENOMIC DNA]</scope>
    <source>
        <strain evidence="3">CBS 288.86</strain>
    </source>
</reference>
<dbReference type="OrthoDB" id="3250044at2759"/>